<dbReference type="EMBL" id="CP020557">
    <property type="protein sequence ID" value="ARF69738.1"/>
    <property type="molecule type" value="Genomic_DNA"/>
</dbReference>
<dbReference type="Proteomes" id="UP000192727">
    <property type="component" value="Chromosome"/>
</dbReference>
<dbReference type="SUPFAM" id="SSF46785">
    <property type="entry name" value="Winged helix' DNA-binding domain"/>
    <property type="match status" value="1"/>
</dbReference>
<dbReference type="InterPro" id="IPR036390">
    <property type="entry name" value="WH_DNA-bd_sf"/>
</dbReference>
<organism evidence="1 2">
    <name type="scientific">Paenibacillus larvae subsp. pulvifaciens</name>
    <dbReference type="NCBI Taxonomy" id="1477"/>
    <lineage>
        <taxon>Bacteria</taxon>
        <taxon>Bacillati</taxon>
        <taxon>Bacillota</taxon>
        <taxon>Bacilli</taxon>
        <taxon>Bacillales</taxon>
        <taxon>Paenibacillaceae</taxon>
        <taxon>Paenibacillus</taxon>
    </lineage>
</organism>
<evidence type="ECO:0008006" key="3">
    <source>
        <dbReference type="Google" id="ProtNLM"/>
    </source>
</evidence>
<dbReference type="RefSeq" id="WP_051427884.1">
    <property type="nucleotide sequence ID" value="NZ_CP020557.1"/>
</dbReference>
<sequence>MLSDLERKTLRILYNFSKLNRRMPNIKELEKKTGAREVNIFNALDGLQKQGYIEWQRRDTQSIKIITAWEEQPKEEPLRKYLKALFIAHELKKNNGGIEPKLAQNRHFLD</sequence>
<dbReference type="InterPro" id="IPR036388">
    <property type="entry name" value="WH-like_DNA-bd_sf"/>
</dbReference>
<gene>
    <name evidence="1" type="ORF">B7C51_20685</name>
</gene>
<protein>
    <recommendedName>
        <fullName evidence="3">LexA repressor DNA-binding domain-containing protein</fullName>
    </recommendedName>
</protein>
<accession>A0A1V0UXE0</accession>
<evidence type="ECO:0000313" key="2">
    <source>
        <dbReference type="Proteomes" id="UP000192727"/>
    </source>
</evidence>
<proteinExistence type="predicted"/>
<evidence type="ECO:0000313" key="1">
    <source>
        <dbReference type="EMBL" id="ARF69738.1"/>
    </source>
</evidence>
<name>A0A1V0UXE0_9BACL</name>
<dbReference type="Gene3D" id="1.10.10.10">
    <property type="entry name" value="Winged helix-like DNA-binding domain superfamily/Winged helix DNA-binding domain"/>
    <property type="match status" value="1"/>
</dbReference>
<reference evidence="1 2" key="1">
    <citation type="submission" date="2017-03" db="EMBL/GenBank/DDBJ databases">
        <title>Paenibacillus larvae genome sequencing.</title>
        <authorList>
            <person name="Dingman D.W."/>
        </authorList>
    </citation>
    <scope>NUCLEOTIDE SEQUENCE [LARGE SCALE GENOMIC DNA]</scope>
    <source>
        <strain evidence="1 2">SAG 10367</strain>
    </source>
</reference>
<dbReference type="AlphaFoldDB" id="A0A1V0UXE0"/>